<reference evidence="2" key="1">
    <citation type="journal article" date="2020" name="Stud. Mycol.">
        <title>101 Dothideomycetes genomes: a test case for predicting lifestyles and emergence of pathogens.</title>
        <authorList>
            <person name="Haridas S."/>
            <person name="Albert R."/>
            <person name="Binder M."/>
            <person name="Bloem J."/>
            <person name="Labutti K."/>
            <person name="Salamov A."/>
            <person name="Andreopoulos B."/>
            <person name="Baker S."/>
            <person name="Barry K."/>
            <person name="Bills G."/>
            <person name="Bluhm B."/>
            <person name="Cannon C."/>
            <person name="Castanera R."/>
            <person name="Culley D."/>
            <person name="Daum C."/>
            <person name="Ezra D."/>
            <person name="Gonzalez J."/>
            <person name="Henrissat B."/>
            <person name="Kuo A."/>
            <person name="Liang C."/>
            <person name="Lipzen A."/>
            <person name="Lutzoni F."/>
            <person name="Magnuson J."/>
            <person name="Mondo S."/>
            <person name="Nolan M."/>
            <person name="Ohm R."/>
            <person name="Pangilinan J."/>
            <person name="Park H.-J."/>
            <person name="Ramirez L."/>
            <person name="Alfaro M."/>
            <person name="Sun H."/>
            <person name="Tritt A."/>
            <person name="Yoshinaga Y."/>
            <person name="Zwiers L.-H."/>
            <person name="Turgeon B."/>
            <person name="Goodwin S."/>
            <person name="Spatafora J."/>
            <person name="Crous P."/>
            <person name="Grigoriev I."/>
        </authorList>
    </citation>
    <scope>NUCLEOTIDE SEQUENCE</scope>
    <source>
        <strain evidence="2">CBS 627.86</strain>
    </source>
</reference>
<feature type="compositionally biased region" description="Polar residues" evidence="1">
    <location>
        <begin position="64"/>
        <end position="77"/>
    </location>
</feature>
<evidence type="ECO:0000313" key="3">
    <source>
        <dbReference type="Proteomes" id="UP000799770"/>
    </source>
</evidence>
<gene>
    <name evidence="2" type="ORF">BDV96DRAFT_561430</name>
</gene>
<name>A0A6A5ZWR2_9PLEO</name>
<feature type="region of interest" description="Disordered" evidence="1">
    <location>
        <begin position="58"/>
        <end position="77"/>
    </location>
</feature>
<proteinExistence type="predicted"/>
<organism evidence="2 3">
    <name type="scientific">Lophiotrema nucula</name>
    <dbReference type="NCBI Taxonomy" id="690887"/>
    <lineage>
        <taxon>Eukaryota</taxon>
        <taxon>Fungi</taxon>
        <taxon>Dikarya</taxon>
        <taxon>Ascomycota</taxon>
        <taxon>Pezizomycotina</taxon>
        <taxon>Dothideomycetes</taxon>
        <taxon>Pleosporomycetidae</taxon>
        <taxon>Pleosporales</taxon>
        <taxon>Lophiotremataceae</taxon>
        <taxon>Lophiotrema</taxon>
    </lineage>
</organism>
<evidence type="ECO:0000256" key="1">
    <source>
        <dbReference type="SAM" id="MobiDB-lite"/>
    </source>
</evidence>
<keyword evidence="3" id="KW-1185">Reference proteome</keyword>
<dbReference type="EMBL" id="ML977310">
    <property type="protein sequence ID" value="KAF2122818.1"/>
    <property type="molecule type" value="Genomic_DNA"/>
</dbReference>
<sequence length="77" mass="8840">MHQRPASPSHVGARQMRERKQSIALLATRCDLPNNSQWPCRLEPRAYTGRLVRSNDLMRESLGKSYSHTESGNKYRG</sequence>
<accession>A0A6A5ZWR2</accession>
<dbReference type="AlphaFoldDB" id="A0A6A5ZWR2"/>
<dbReference type="Proteomes" id="UP000799770">
    <property type="component" value="Unassembled WGS sequence"/>
</dbReference>
<protein>
    <submittedName>
        <fullName evidence="2">Uncharacterized protein</fullName>
    </submittedName>
</protein>
<evidence type="ECO:0000313" key="2">
    <source>
        <dbReference type="EMBL" id="KAF2122818.1"/>
    </source>
</evidence>